<dbReference type="InterPro" id="IPR036259">
    <property type="entry name" value="MFS_trans_sf"/>
</dbReference>
<dbReference type="GO" id="GO:0005471">
    <property type="term" value="F:ATP:ADP antiporter activity"/>
    <property type="evidence" value="ECO:0007669"/>
    <property type="project" value="InterPro"/>
</dbReference>
<feature type="transmembrane region" description="Helical" evidence="8">
    <location>
        <begin position="55"/>
        <end position="76"/>
    </location>
</feature>
<keyword evidence="7 8" id="KW-0472">Membrane</keyword>
<gene>
    <name evidence="9" type="ORF">LCGC14_2583990</name>
</gene>
<dbReference type="AlphaFoldDB" id="A0A0F9CPP7"/>
<feature type="transmembrane region" description="Helical" evidence="8">
    <location>
        <begin position="144"/>
        <end position="163"/>
    </location>
</feature>
<feature type="transmembrane region" description="Helical" evidence="8">
    <location>
        <begin position="108"/>
        <end position="132"/>
    </location>
</feature>
<dbReference type="InterPro" id="IPR004667">
    <property type="entry name" value="ADP_ATP_car_bac_type"/>
</dbReference>
<keyword evidence="6 8" id="KW-1133">Transmembrane helix</keyword>
<reference evidence="9" key="1">
    <citation type="journal article" date="2015" name="Nature">
        <title>Complex archaea that bridge the gap between prokaryotes and eukaryotes.</title>
        <authorList>
            <person name="Spang A."/>
            <person name="Saw J.H."/>
            <person name="Jorgensen S.L."/>
            <person name="Zaremba-Niedzwiedzka K."/>
            <person name="Martijn J."/>
            <person name="Lind A.E."/>
            <person name="van Eijk R."/>
            <person name="Schleper C."/>
            <person name="Guy L."/>
            <person name="Ettema T.J."/>
        </authorList>
    </citation>
    <scope>NUCLEOTIDE SEQUENCE</scope>
</reference>
<keyword evidence="3 8" id="KW-0812">Transmembrane</keyword>
<feature type="transmembrane region" description="Helical" evidence="8">
    <location>
        <begin position="169"/>
        <end position="189"/>
    </location>
</feature>
<feature type="non-terminal residue" evidence="9">
    <location>
        <position position="190"/>
    </location>
</feature>
<sequence length="190" mass="21262">MLKVLGKWLKIYEDEIGLFLWIAALLFLVRSSGILLNNYAETAFLKRYGVEYLPIVNMINAVATFFIMGVMAGIMGKLPGARLLFYLFLFCGMSVAGIRFLIPFGIDLIYPVLFMLKAQYEVLLALLFWNLANDLFNTRQSKRLFPLITAGGVIGQILGSFGTPFMVRMLSFDNLLFAYLATCVVGAVVV</sequence>
<evidence type="ECO:0000256" key="4">
    <source>
        <dbReference type="ARBA" id="ARBA00022741"/>
    </source>
</evidence>
<dbReference type="GO" id="GO:0005524">
    <property type="term" value="F:ATP binding"/>
    <property type="evidence" value="ECO:0007669"/>
    <property type="project" value="UniProtKB-KW"/>
</dbReference>
<feature type="transmembrane region" description="Helical" evidence="8">
    <location>
        <begin position="83"/>
        <end position="102"/>
    </location>
</feature>
<evidence type="ECO:0000256" key="6">
    <source>
        <dbReference type="ARBA" id="ARBA00022989"/>
    </source>
</evidence>
<organism evidence="9">
    <name type="scientific">marine sediment metagenome</name>
    <dbReference type="NCBI Taxonomy" id="412755"/>
    <lineage>
        <taxon>unclassified sequences</taxon>
        <taxon>metagenomes</taxon>
        <taxon>ecological metagenomes</taxon>
    </lineage>
</organism>
<evidence type="ECO:0000256" key="3">
    <source>
        <dbReference type="ARBA" id="ARBA00022692"/>
    </source>
</evidence>
<dbReference type="EMBL" id="LAZR01043204">
    <property type="protein sequence ID" value="KKL07641.1"/>
    <property type="molecule type" value="Genomic_DNA"/>
</dbReference>
<evidence type="ECO:0008006" key="10">
    <source>
        <dbReference type="Google" id="ProtNLM"/>
    </source>
</evidence>
<dbReference type="Pfam" id="PF03219">
    <property type="entry name" value="TLC"/>
    <property type="match status" value="1"/>
</dbReference>
<evidence type="ECO:0000256" key="7">
    <source>
        <dbReference type="ARBA" id="ARBA00023136"/>
    </source>
</evidence>
<keyword evidence="5" id="KW-0067">ATP-binding</keyword>
<dbReference type="SUPFAM" id="SSF103473">
    <property type="entry name" value="MFS general substrate transporter"/>
    <property type="match status" value="1"/>
</dbReference>
<evidence type="ECO:0000313" key="9">
    <source>
        <dbReference type="EMBL" id="KKL07641.1"/>
    </source>
</evidence>
<proteinExistence type="predicted"/>
<comment type="caution">
    <text evidence="9">The sequence shown here is derived from an EMBL/GenBank/DDBJ whole genome shotgun (WGS) entry which is preliminary data.</text>
</comment>
<protein>
    <recommendedName>
        <fullName evidence="10">Major facilitator superfamily (MFS) profile domain-containing protein</fullName>
    </recommendedName>
</protein>
<dbReference type="GO" id="GO:0016020">
    <property type="term" value="C:membrane"/>
    <property type="evidence" value="ECO:0007669"/>
    <property type="project" value="UniProtKB-SubCell"/>
</dbReference>
<evidence type="ECO:0000256" key="2">
    <source>
        <dbReference type="ARBA" id="ARBA00022448"/>
    </source>
</evidence>
<evidence type="ECO:0000256" key="8">
    <source>
        <dbReference type="SAM" id="Phobius"/>
    </source>
</evidence>
<keyword evidence="4" id="KW-0547">Nucleotide-binding</keyword>
<comment type="subcellular location">
    <subcellularLocation>
        <location evidence="1">Membrane</location>
        <topology evidence="1">Multi-pass membrane protein</topology>
    </subcellularLocation>
</comment>
<accession>A0A0F9CPP7</accession>
<name>A0A0F9CPP7_9ZZZZ</name>
<keyword evidence="2" id="KW-0813">Transport</keyword>
<dbReference type="Gene3D" id="1.20.1250.20">
    <property type="entry name" value="MFS general substrate transporter like domains"/>
    <property type="match status" value="1"/>
</dbReference>
<evidence type="ECO:0000256" key="5">
    <source>
        <dbReference type="ARBA" id="ARBA00022840"/>
    </source>
</evidence>
<evidence type="ECO:0000256" key="1">
    <source>
        <dbReference type="ARBA" id="ARBA00004141"/>
    </source>
</evidence>